<organism evidence="2">
    <name type="scientific">Cocos nucifera</name>
    <name type="common">Coconut palm</name>
    <dbReference type="NCBI Taxonomy" id="13894"/>
    <lineage>
        <taxon>Eukaryota</taxon>
        <taxon>Viridiplantae</taxon>
        <taxon>Streptophyta</taxon>
        <taxon>Embryophyta</taxon>
        <taxon>Tracheophyta</taxon>
        <taxon>Spermatophyta</taxon>
        <taxon>Magnoliopsida</taxon>
        <taxon>Liliopsida</taxon>
        <taxon>Arecaceae</taxon>
        <taxon>Arecoideae</taxon>
        <taxon>Cocoseae</taxon>
        <taxon>Attaleinae</taxon>
        <taxon>Cocos</taxon>
    </lineage>
</organism>
<evidence type="ECO:0000313" key="2">
    <source>
        <dbReference type="EMBL" id="AOX12959.1"/>
    </source>
</evidence>
<geneLocation type="mitochondrion" evidence="2"/>
<feature type="compositionally biased region" description="Acidic residues" evidence="1">
    <location>
        <begin position="23"/>
        <end position="32"/>
    </location>
</feature>
<evidence type="ECO:0000256" key="1">
    <source>
        <dbReference type="SAM" id="MobiDB-lite"/>
    </source>
</evidence>
<proteinExistence type="predicted"/>
<dbReference type="EMBL" id="KX028885">
    <property type="protein sequence ID" value="AOX12959.1"/>
    <property type="molecule type" value="Genomic_DNA"/>
</dbReference>
<reference evidence="2" key="1">
    <citation type="submission" date="2016-04" db="EMBL/GenBank/DDBJ databases">
        <title>Complete Sequence and Comparative Analysis of the Mitochondrial Genome of Coconut Palm (Cocos nucifera).</title>
        <authorList>
            <person name="Liu W."/>
            <person name="Lin Q."/>
            <person name="Aljohi H.A."/>
            <person name="Zhao Y."/>
            <person name="Zeng J."/>
            <person name="Hu S."/>
            <person name="Yu J."/>
        </authorList>
    </citation>
    <scope>NUCLEOTIDE SEQUENCE</scope>
</reference>
<sequence length="164" mass="18357">MGERNNVGGSSRGEGWTSFDLDVLAEPEEGEEINQANPPNAPEIMGPEEPSIDFLKERIKQVLRPLSSRATGSNVLTRIYEDLHLETAPPAKRFKINEVLEELSKRPLHSRQEVAIELTVTVNDWERSQGGIYNISLLSSTPDVVFTLYRVRDEPGNQSNDQKG</sequence>
<protein>
    <submittedName>
        <fullName evidence="2">Uncharacterized protein</fullName>
    </submittedName>
</protein>
<dbReference type="RefSeq" id="YP_009315965.1">
    <property type="nucleotide sequence ID" value="NC_031696.1"/>
</dbReference>
<accession>A0A2Z2C4U4</accession>
<gene>
    <name evidence="2" type="primary">orf396</name>
</gene>
<feature type="region of interest" description="Disordered" evidence="1">
    <location>
        <begin position="1"/>
        <end position="48"/>
    </location>
</feature>
<name>A0A2Z2C4U4_COCNU</name>
<keyword evidence="2" id="KW-0496">Mitochondrion</keyword>
<dbReference type="GeneID" id="30090233"/>
<dbReference type="AlphaFoldDB" id="A0A2Z2C4U4"/>